<name>A0A835J1W9_9ROSI</name>
<dbReference type="PANTHER" id="PTHR34222:SF95">
    <property type="entry name" value="RRNA 2'-O-METHYLTRANSFERASE FIBRILLARIN-LIKE ISOFORM X1"/>
    <property type="match status" value="1"/>
</dbReference>
<evidence type="ECO:0000256" key="1">
    <source>
        <dbReference type="PROSITE-ProRule" id="PRU00047"/>
    </source>
</evidence>
<protein>
    <recommendedName>
        <fullName evidence="3">CCHC-type domain-containing protein</fullName>
    </recommendedName>
</protein>
<dbReference type="GO" id="GO:0008270">
    <property type="term" value="F:zinc ion binding"/>
    <property type="evidence" value="ECO:0007669"/>
    <property type="project" value="UniProtKB-KW"/>
</dbReference>
<evidence type="ECO:0000313" key="4">
    <source>
        <dbReference type="EMBL" id="KAF9661591.1"/>
    </source>
</evidence>
<dbReference type="EMBL" id="JADGMS010000019">
    <property type="protein sequence ID" value="KAF9661591.1"/>
    <property type="molecule type" value="Genomic_DNA"/>
</dbReference>
<gene>
    <name evidence="4" type="ORF">SADUNF_Sadunf19G0084700</name>
</gene>
<keyword evidence="1" id="KW-0479">Metal-binding</keyword>
<keyword evidence="1" id="KW-0863">Zinc-finger</keyword>
<proteinExistence type="predicted"/>
<dbReference type="PANTHER" id="PTHR34222">
    <property type="entry name" value="GAG_PRE-INTEGRS DOMAIN-CONTAINING PROTEIN"/>
    <property type="match status" value="1"/>
</dbReference>
<evidence type="ECO:0000256" key="2">
    <source>
        <dbReference type="SAM" id="MobiDB-lite"/>
    </source>
</evidence>
<dbReference type="InterPro" id="IPR036875">
    <property type="entry name" value="Znf_CCHC_sf"/>
</dbReference>
<dbReference type="AlphaFoldDB" id="A0A835J1W9"/>
<dbReference type="OrthoDB" id="1631085at2759"/>
<organism evidence="4 5">
    <name type="scientific">Salix dunnii</name>
    <dbReference type="NCBI Taxonomy" id="1413687"/>
    <lineage>
        <taxon>Eukaryota</taxon>
        <taxon>Viridiplantae</taxon>
        <taxon>Streptophyta</taxon>
        <taxon>Embryophyta</taxon>
        <taxon>Tracheophyta</taxon>
        <taxon>Spermatophyta</taxon>
        <taxon>Magnoliopsida</taxon>
        <taxon>eudicotyledons</taxon>
        <taxon>Gunneridae</taxon>
        <taxon>Pentapetalae</taxon>
        <taxon>rosids</taxon>
        <taxon>fabids</taxon>
        <taxon>Malpighiales</taxon>
        <taxon>Salicaceae</taxon>
        <taxon>Saliceae</taxon>
        <taxon>Salix</taxon>
    </lineage>
</organism>
<evidence type="ECO:0000259" key="3">
    <source>
        <dbReference type="PROSITE" id="PS50158"/>
    </source>
</evidence>
<feature type="compositionally biased region" description="Polar residues" evidence="2">
    <location>
        <begin position="218"/>
        <end position="227"/>
    </location>
</feature>
<dbReference type="GO" id="GO:0003676">
    <property type="term" value="F:nucleic acid binding"/>
    <property type="evidence" value="ECO:0007669"/>
    <property type="project" value="InterPro"/>
</dbReference>
<reference evidence="4 5" key="1">
    <citation type="submission" date="2020-10" db="EMBL/GenBank/DDBJ databases">
        <title>Plant Genome Project.</title>
        <authorList>
            <person name="Zhang R.-G."/>
        </authorList>
    </citation>
    <scope>NUCLEOTIDE SEQUENCE [LARGE SCALE GENOMIC DNA]</scope>
    <source>
        <strain evidence="4">FAFU-HL-1</strain>
        <tissue evidence="4">Leaf</tissue>
    </source>
</reference>
<keyword evidence="5" id="KW-1185">Reference proteome</keyword>
<feature type="domain" description="CCHC-type" evidence="3">
    <location>
        <begin position="264"/>
        <end position="277"/>
    </location>
</feature>
<dbReference type="InterPro" id="IPR001878">
    <property type="entry name" value="Znf_CCHC"/>
</dbReference>
<sequence length="465" mass="51625">MAEGRNTEVQTVISDVVPMTTKITEHKLNNTNYLNWSKTVRVYLRSIDKDDHLVDDPPSDAAAKKAWLRDDARIFLQIRNSIDTEVISLVNHCEFVKDLLDYLAFLYSGKGNISRIYDVCKEFYRPDKQERSLTEYFMDFKRVYEELNSLLPFSTDVKTQQSQREQMAVMSFLAGLPPEFDAARTQILSSPEMTTLRDTFTRILRSEGSRSAPIITSALVSRGTSNEAGRGSRDGRGSRKNTSFQGSWSGGGLSRNTGHNKPVCYFCDEPGHTRRTCWKLHGKPQQQAQVANIATQGISHVSTVSSSNDRSVLVSADEFARFTQYQASLKSNPSTIDESGKPTTCLVSSSSKWVIDSGATDHMTGDKGILSPFKPYENLQNLPSVTLADGSTTSVIVYKITTTINHASSNDPVPIKPVITQVYSRRPPPDNSCPPPAPTYTDPSLDLPIAVRKGLIILLNRASQL</sequence>
<evidence type="ECO:0000313" key="5">
    <source>
        <dbReference type="Proteomes" id="UP000657918"/>
    </source>
</evidence>
<comment type="caution">
    <text evidence="4">The sequence shown here is derived from an EMBL/GenBank/DDBJ whole genome shotgun (WGS) entry which is preliminary data.</text>
</comment>
<dbReference type="Pfam" id="PF14223">
    <property type="entry name" value="Retrotran_gag_2"/>
    <property type="match status" value="1"/>
</dbReference>
<feature type="region of interest" description="Disordered" evidence="2">
    <location>
        <begin position="218"/>
        <end position="254"/>
    </location>
</feature>
<dbReference type="PROSITE" id="PS50158">
    <property type="entry name" value="ZF_CCHC"/>
    <property type="match status" value="1"/>
</dbReference>
<accession>A0A835J1W9</accession>
<keyword evidence="1" id="KW-0862">Zinc</keyword>
<dbReference type="Proteomes" id="UP000657918">
    <property type="component" value="Unassembled WGS sequence"/>
</dbReference>
<dbReference type="SUPFAM" id="SSF57756">
    <property type="entry name" value="Retrovirus zinc finger-like domains"/>
    <property type="match status" value="1"/>
</dbReference>